<dbReference type="Proteomes" id="UP000253941">
    <property type="component" value="Unassembled WGS sequence"/>
</dbReference>
<gene>
    <name evidence="2" type="ORF">DRB17_19690</name>
</gene>
<dbReference type="GO" id="GO:0015562">
    <property type="term" value="F:efflux transmembrane transporter activity"/>
    <property type="evidence" value="ECO:0007669"/>
    <property type="project" value="TreeGrafter"/>
</dbReference>
<proteinExistence type="predicted"/>
<feature type="coiled-coil region" evidence="1">
    <location>
        <begin position="110"/>
        <end position="217"/>
    </location>
</feature>
<dbReference type="SUPFAM" id="SSF111369">
    <property type="entry name" value="HlyD-like secretion proteins"/>
    <property type="match status" value="1"/>
</dbReference>
<dbReference type="PANTHER" id="PTHR30469">
    <property type="entry name" value="MULTIDRUG RESISTANCE PROTEIN MDTA"/>
    <property type="match status" value="1"/>
</dbReference>
<dbReference type="RefSeq" id="WP_114583929.1">
    <property type="nucleotide sequence ID" value="NZ_QPMH01000044.1"/>
</dbReference>
<dbReference type="PANTHER" id="PTHR30469:SF12">
    <property type="entry name" value="MULTIDRUG RESISTANCE PROTEIN MDTA"/>
    <property type="match status" value="1"/>
</dbReference>
<dbReference type="AlphaFoldDB" id="A0A369T471"/>
<evidence type="ECO:0000256" key="1">
    <source>
        <dbReference type="SAM" id="Coils"/>
    </source>
</evidence>
<dbReference type="Gene3D" id="2.40.420.20">
    <property type="match status" value="1"/>
</dbReference>
<organism evidence="2 3">
    <name type="scientific">Ferruginivarius sediminum</name>
    <dbReference type="NCBI Taxonomy" id="2661937"/>
    <lineage>
        <taxon>Bacteria</taxon>
        <taxon>Pseudomonadati</taxon>
        <taxon>Pseudomonadota</taxon>
        <taxon>Alphaproteobacteria</taxon>
        <taxon>Rhodospirillales</taxon>
        <taxon>Rhodospirillaceae</taxon>
        <taxon>Ferruginivarius</taxon>
    </lineage>
</organism>
<dbReference type="Gene3D" id="2.40.50.100">
    <property type="match status" value="1"/>
</dbReference>
<dbReference type="GO" id="GO:1990281">
    <property type="term" value="C:efflux pump complex"/>
    <property type="evidence" value="ECO:0007669"/>
    <property type="project" value="TreeGrafter"/>
</dbReference>
<dbReference type="EMBL" id="QPMH01000044">
    <property type="protein sequence ID" value="RDD60133.1"/>
    <property type="molecule type" value="Genomic_DNA"/>
</dbReference>
<comment type="caution">
    <text evidence="2">The sequence shown here is derived from an EMBL/GenBank/DDBJ whole genome shotgun (WGS) entry which is preliminary data.</text>
</comment>
<evidence type="ECO:0000313" key="3">
    <source>
        <dbReference type="Proteomes" id="UP000253941"/>
    </source>
</evidence>
<name>A0A369T471_9PROT</name>
<keyword evidence="3" id="KW-1185">Reference proteome</keyword>
<keyword evidence="1" id="KW-0175">Coiled coil</keyword>
<protein>
    <submittedName>
        <fullName evidence="2">Efflux RND transporter periplasmic adaptor subunit</fullName>
    </submittedName>
</protein>
<dbReference type="Gene3D" id="2.40.30.170">
    <property type="match status" value="1"/>
</dbReference>
<reference evidence="2 3" key="1">
    <citation type="submission" date="2018-07" db="EMBL/GenBank/DDBJ databases">
        <title>Venubactetium sediminum gen. nov., sp. nov., isolated from a marine solar saltern.</title>
        <authorList>
            <person name="Wang S."/>
        </authorList>
    </citation>
    <scope>NUCLEOTIDE SEQUENCE [LARGE SCALE GENOMIC DNA]</scope>
    <source>
        <strain evidence="2 3">WD2A32</strain>
    </source>
</reference>
<dbReference type="Gene3D" id="1.10.287.470">
    <property type="entry name" value="Helix hairpin bin"/>
    <property type="match status" value="1"/>
</dbReference>
<evidence type="ECO:0000313" key="2">
    <source>
        <dbReference type="EMBL" id="RDD60133.1"/>
    </source>
</evidence>
<sequence length="453" mass="49548">MRILRRALLVLLPAALGAALGLWLVANRPAPEKAVASEQATAVQVIAAPRLAYVPRATGYGEARPARTWRAVAEVSGEIVDRHPDLQTGAILGAGTTLFRIDPTDHKIAIAEAKATIAAKKAQLAELDQRETSTRQSLEIEHSRLRVAERELQRQRTLHDRGTVPQATVDRQEREYLQQRQAVQELENTLALLPAERDRLEAELAGEHTRLRRAERDLARTTITAPFDLRVAATDAETGQVVQAGATLMQGDAVAASEVEAEVPVERFRALLDPVRRPATDSVARLRDLLPAMGLTAEVRLRTGGEPVIWDARVDRISEAIDVETRTVGAVVVVERPYERARPPEQPPLVKGMYVEVRLCAPPRPPAVVVPRAALHGDRVYVAGPDERLDLRDVEIAGHYGEFAVIRTGLEAGERIVLTDLVPAIAGMKLAPHPDDAAARRLRTDARGEEACP</sequence>
<accession>A0A369T471</accession>